<accession>A0AAQ1BVP8</accession>
<gene>
    <name evidence="1" type="ORF">DB769_15485</name>
</gene>
<dbReference type="EMBL" id="PUUL01000090">
    <property type="protein sequence ID" value="RXD52198.1"/>
    <property type="molecule type" value="Genomic_DNA"/>
</dbReference>
<comment type="caution">
    <text evidence="1">The sequence shown here is derived from an EMBL/GenBank/DDBJ whole genome shotgun (WGS) entry which is preliminary data.</text>
</comment>
<sequence>MALDRSTVTGRFVRLSDPEVAPYLRTTADKFVSDKGAALKFLQGIGVSTPTGKLTKRYGG</sequence>
<evidence type="ECO:0000313" key="2">
    <source>
        <dbReference type="Proteomes" id="UP000289372"/>
    </source>
</evidence>
<protein>
    <submittedName>
        <fullName evidence="1">Uncharacterized protein</fullName>
    </submittedName>
</protein>
<name>A0AAQ1BVP8_XANPE</name>
<dbReference type="Proteomes" id="UP000289372">
    <property type="component" value="Unassembled WGS sequence"/>
</dbReference>
<proteinExistence type="predicted"/>
<evidence type="ECO:0000313" key="1">
    <source>
        <dbReference type="EMBL" id="RXD52198.1"/>
    </source>
</evidence>
<dbReference type="AlphaFoldDB" id="A0AAQ1BVP8"/>
<organism evidence="1 2">
    <name type="scientific">Xanthomonas perforans</name>
    <dbReference type="NCBI Taxonomy" id="442694"/>
    <lineage>
        <taxon>Bacteria</taxon>
        <taxon>Pseudomonadati</taxon>
        <taxon>Pseudomonadota</taxon>
        <taxon>Gammaproteobacteria</taxon>
        <taxon>Lysobacterales</taxon>
        <taxon>Lysobacteraceae</taxon>
        <taxon>Xanthomonas</taxon>
    </lineage>
</organism>
<reference evidence="1 2" key="1">
    <citation type="submission" date="2018-02" db="EMBL/GenBank/DDBJ databases">
        <title>Characterization of Xanthomonas diversity in transplant houses and field plants.</title>
        <authorList>
            <person name="Abrahamian P."/>
            <person name="Timilsina S."/>
            <person name="Minsavage G.V."/>
            <person name="Goss E.M."/>
            <person name="Jones J.B."/>
            <person name="Vallad G.E."/>
        </authorList>
    </citation>
    <scope>NUCLEOTIDE SEQUENCE [LARGE SCALE GENOMIC DNA]</scope>
    <source>
        <strain evidence="1 2">GEV2132</strain>
    </source>
</reference>